<evidence type="ECO:0000313" key="2">
    <source>
        <dbReference type="Proteomes" id="UP000499080"/>
    </source>
</evidence>
<dbReference type="Proteomes" id="UP000499080">
    <property type="component" value="Unassembled WGS sequence"/>
</dbReference>
<keyword evidence="2" id="KW-1185">Reference proteome</keyword>
<name>A0A4Y2J1I2_ARAVE</name>
<organism evidence="1 2">
    <name type="scientific">Araneus ventricosus</name>
    <name type="common">Orbweaver spider</name>
    <name type="synonym">Epeira ventricosa</name>
    <dbReference type="NCBI Taxonomy" id="182803"/>
    <lineage>
        <taxon>Eukaryota</taxon>
        <taxon>Metazoa</taxon>
        <taxon>Ecdysozoa</taxon>
        <taxon>Arthropoda</taxon>
        <taxon>Chelicerata</taxon>
        <taxon>Arachnida</taxon>
        <taxon>Araneae</taxon>
        <taxon>Araneomorphae</taxon>
        <taxon>Entelegynae</taxon>
        <taxon>Araneoidea</taxon>
        <taxon>Araneidae</taxon>
        <taxon>Araneus</taxon>
    </lineage>
</organism>
<proteinExistence type="predicted"/>
<dbReference type="EMBL" id="BGPR01003125">
    <property type="protein sequence ID" value="GBM83997.1"/>
    <property type="molecule type" value="Genomic_DNA"/>
</dbReference>
<dbReference type="AlphaFoldDB" id="A0A4Y2J1I2"/>
<gene>
    <name evidence="1" type="ORF">AVEN_110128_1</name>
</gene>
<reference evidence="1 2" key="1">
    <citation type="journal article" date="2019" name="Sci. Rep.">
        <title>Orb-weaving spider Araneus ventricosus genome elucidates the spidroin gene catalogue.</title>
        <authorList>
            <person name="Kono N."/>
            <person name="Nakamura H."/>
            <person name="Ohtoshi R."/>
            <person name="Moran D.A.P."/>
            <person name="Shinohara A."/>
            <person name="Yoshida Y."/>
            <person name="Fujiwara M."/>
            <person name="Mori M."/>
            <person name="Tomita M."/>
            <person name="Arakawa K."/>
        </authorList>
    </citation>
    <scope>NUCLEOTIDE SEQUENCE [LARGE SCALE GENOMIC DNA]</scope>
</reference>
<sequence length="92" mass="10358">MAAVVKERYCLKKTGFRAAKWHYRVGSPPCLAYGYGASYRVCGKNSSCSWHHSDTTNSYKSVTSRKYPIQTPVACIPLTPNHCRLRSDHCVC</sequence>
<comment type="caution">
    <text evidence="1">The sequence shown here is derived from an EMBL/GenBank/DDBJ whole genome shotgun (WGS) entry which is preliminary data.</text>
</comment>
<accession>A0A4Y2J1I2</accession>
<protein>
    <submittedName>
        <fullName evidence="1">Uncharacterized protein</fullName>
    </submittedName>
</protein>
<evidence type="ECO:0000313" key="1">
    <source>
        <dbReference type="EMBL" id="GBM83997.1"/>
    </source>
</evidence>